<accession>A0AAD5RCJ5</accession>
<dbReference type="EMBL" id="JAHQIW010007321">
    <property type="protein sequence ID" value="KAJ1373665.1"/>
    <property type="molecule type" value="Genomic_DNA"/>
</dbReference>
<dbReference type="AlphaFoldDB" id="A0AAD5RCJ5"/>
<proteinExistence type="predicted"/>
<protein>
    <submittedName>
        <fullName evidence="1">Uncharacterized protein</fullName>
    </submittedName>
</protein>
<name>A0AAD5RCJ5_PARTN</name>
<evidence type="ECO:0000313" key="1">
    <source>
        <dbReference type="EMBL" id="KAJ1373665.1"/>
    </source>
</evidence>
<evidence type="ECO:0000313" key="2">
    <source>
        <dbReference type="Proteomes" id="UP001196413"/>
    </source>
</evidence>
<keyword evidence="2" id="KW-1185">Reference proteome</keyword>
<comment type="caution">
    <text evidence="1">The sequence shown here is derived from an EMBL/GenBank/DDBJ whole genome shotgun (WGS) entry which is preliminary data.</text>
</comment>
<organism evidence="1 2">
    <name type="scientific">Parelaphostrongylus tenuis</name>
    <name type="common">Meningeal worm</name>
    <dbReference type="NCBI Taxonomy" id="148309"/>
    <lineage>
        <taxon>Eukaryota</taxon>
        <taxon>Metazoa</taxon>
        <taxon>Ecdysozoa</taxon>
        <taxon>Nematoda</taxon>
        <taxon>Chromadorea</taxon>
        <taxon>Rhabditida</taxon>
        <taxon>Rhabditina</taxon>
        <taxon>Rhabditomorpha</taxon>
        <taxon>Strongyloidea</taxon>
        <taxon>Metastrongylidae</taxon>
        <taxon>Parelaphostrongylus</taxon>
    </lineage>
</organism>
<sequence length="154" mass="17947">MEIRKIVEYLQSIGSQIFFGHVASQHNAAVCATRGLNKRELSNHFWWTGPPFLLESPDKWRTICNTFEHNEDPSSEPPTADDDKNDLTFEEFIREQQQLLVEQDTPNGDDKVDIFISLQKYYLISAKRIIAWILRYPHILISRVNARKNITSKT</sequence>
<gene>
    <name evidence="1" type="ORF">KIN20_036134</name>
</gene>
<reference evidence="1" key="1">
    <citation type="submission" date="2021-06" db="EMBL/GenBank/DDBJ databases">
        <title>Parelaphostrongylus tenuis whole genome reference sequence.</title>
        <authorList>
            <person name="Garwood T.J."/>
            <person name="Larsen P.A."/>
            <person name="Fountain-Jones N.M."/>
            <person name="Garbe J.R."/>
            <person name="Macchietto M.G."/>
            <person name="Kania S.A."/>
            <person name="Gerhold R.W."/>
            <person name="Richards J.E."/>
            <person name="Wolf T.M."/>
        </authorList>
    </citation>
    <scope>NUCLEOTIDE SEQUENCE</scope>
    <source>
        <strain evidence="1">MNPRO001-30</strain>
        <tissue evidence="1">Meninges</tissue>
    </source>
</reference>
<dbReference type="Proteomes" id="UP001196413">
    <property type="component" value="Unassembled WGS sequence"/>
</dbReference>